<dbReference type="EMBL" id="GBRH01282553">
    <property type="protein sequence ID" value="JAD15342.1"/>
    <property type="molecule type" value="Transcribed_RNA"/>
</dbReference>
<reference evidence="2" key="1">
    <citation type="submission" date="2014-09" db="EMBL/GenBank/DDBJ databases">
        <authorList>
            <person name="Magalhaes I.L.F."/>
            <person name="Oliveira U."/>
            <person name="Santos F.R."/>
            <person name="Vidigal T.H.D.A."/>
            <person name="Brescovit A.D."/>
            <person name="Santos A.J."/>
        </authorList>
    </citation>
    <scope>NUCLEOTIDE SEQUENCE</scope>
    <source>
        <tissue evidence="2">Shoot tissue taken approximately 20 cm above the soil surface</tissue>
    </source>
</reference>
<evidence type="ECO:0000256" key="1">
    <source>
        <dbReference type="SAM" id="MobiDB-lite"/>
    </source>
</evidence>
<proteinExistence type="predicted"/>
<feature type="compositionally biased region" description="Polar residues" evidence="1">
    <location>
        <begin position="24"/>
        <end position="37"/>
    </location>
</feature>
<sequence length="37" mass="4193">MHSFFSELITPPRCSQRKSATKGGDTNSSHSFRYSML</sequence>
<organism evidence="2">
    <name type="scientific">Arundo donax</name>
    <name type="common">Giant reed</name>
    <name type="synonym">Donax arundinaceus</name>
    <dbReference type="NCBI Taxonomy" id="35708"/>
    <lineage>
        <taxon>Eukaryota</taxon>
        <taxon>Viridiplantae</taxon>
        <taxon>Streptophyta</taxon>
        <taxon>Embryophyta</taxon>
        <taxon>Tracheophyta</taxon>
        <taxon>Spermatophyta</taxon>
        <taxon>Magnoliopsida</taxon>
        <taxon>Liliopsida</taxon>
        <taxon>Poales</taxon>
        <taxon>Poaceae</taxon>
        <taxon>PACMAD clade</taxon>
        <taxon>Arundinoideae</taxon>
        <taxon>Arundineae</taxon>
        <taxon>Arundo</taxon>
    </lineage>
</organism>
<dbReference type="AlphaFoldDB" id="A0A0A8XUF2"/>
<feature type="region of interest" description="Disordered" evidence="1">
    <location>
        <begin position="1"/>
        <end position="37"/>
    </location>
</feature>
<name>A0A0A8XUF2_ARUDO</name>
<reference evidence="2" key="2">
    <citation type="journal article" date="2015" name="Data Brief">
        <title>Shoot transcriptome of the giant reed, Arundo donax.</title>
        <authorList>
            <person name="Barrero R.A."/>
            <person name="Guerrero F.D."/>
            <person name="Moolhuijzen P."/>
            <person name="Goolsby J.A."/>
            <person name="Tidwell J."/>
            <person name="Bellgard S.E."/>
            <person name="Bellgard M.I."/>
        </authorList>
    </citation>
    <scope>NUCLEOTIDE SEQUENCE</scope>
    <source>
        <tissue evidence="2">Shoot tissue taken approximately 20 cm above the soil surface</tissue>
    </source>
</reference>
<protein>
    <submittedName>
        <fullName evidence="2">Uncharacterized protein</fullName>
    </submittedName>
</protein>
<accession>A0A0A8XUF2</accession>
<evidence type="ECO:0000313" key="2">
    <source>
        <dbReference type="EMBL" id="JAD15342.1"/>
    </source>
</evidence>